<organism evidence="3 4">
    <name type="scientific">Qipengyuania nanhaisediminis</name>
    <dbReference type="NCBI Taxonomy" id="604088"/>
    <lineage>
        <taxon>Bacteria</taxon>
        <taxon>Pseudomonadati</taxon>
        <taxon>Pseudomonadota</taxon>
        <taxon>Alphaproteobacteria</taxon>
        <taxon>Sphingomonadales</taxon>
        <taxon>Erythrobacteraceae</taxon>
        <taxon>Qipengyuania</taxon>
    </lineage>
</organism>
<proteinExistence type="predicted"/>
<keyword evidence="2" id="KW-0472">Membrane</keyword>
<dbReference type="EMBL" id="FOWZ01000001">
    <property type="protein sequence ID" value="SFO92837.1"/>
    <property type="molecule type" value="Genomic_DNA"/>
</dbReference>
<gene>
    <name evidence="3" type="ORF">SAMN04488060_0775</name>
</gene>
<keyword evidence="2" id="KW-0812">Transmembrane</keyword>
<sequence length="216" mass="23453">MEAALANARPRGARQKATFLGVAIVLVLAGFAIFAAPSWQTASKEKAGIFRVALQPNQTKTRLPEIQPLSQNRQTVEDEPAQTAETRGPEELPTPEAPKVELVDDTPSNELMKLSYRLEPAFDGGPDGVQVQKNLVREGSGETSLPIFLMGGTRIEIDREALADALTKLGLDQQAFSLPEQKRLTLEAVRGSGVDLAYDAIRDRLVLNNAPDEARP</sequence>
<evidence type="ECO:0000313" key="4">
    <source>
        <dbReference type="Proteomes" id="UP000199331"/>
    </source>
</evidence>
<keyword evidence="2" id="KW-1133">Transmembrane helix</keyword>
<name>A0A1I5L6G0_9SPHN</name>
<dbReference type="Proteomes" id="UP000199331">
    <property type="component" value="Unassembled WGS sequence"/>
</dbReference>
<dbReference type="STRING" id="604088.SAMN04488060_0775"/>
<feature type="transmembrane region" description="Helical" evidence="2">
    <location>
        <begin position="19"/>
        <end position="39"/>
    </location>
</feature>
<protein>
    <submittedName>
        <fullName evidence="3">Uncharacterized protein</fullName>
    </submittedName>
</protein>
<dbReference type="RefSeq" id="WP_090477431.1">
    <property type="nucleotide sequence ID" value="NZ_FOWZ01000001.1"/>
</dbReference>
<evidence type="ECO:0000256" key="2">
    <source>
        <dbReference type="SAM" id="Phobius"/>
    </source>
</evidence>
<dbReference type="AlphaFoldDB" id="A0A1I5L6G0"/>
<evidence type="ECO:0000256" key="1">
    <source>
        <dbReference type="SAM" id="MobiDB-lite"/>
    </source>
</evidence>
<keyword evidence="4" id="KW-1185">Reference proteome</keyword>
<feature type="region of interest" description="Disordered" evidence="1">
    <location>
        <begin position="61"/>
        <end position="97"/>
    </location>
</feature>
<reference evidence="4" key="1">
    <citation type="submission" date="2016-10" db="EMBL/GenBank/DDBJ databases">
        <authorList>
            <person name="Varghese N."/>
            <person name="Submissions S."/>
        </authorList>
    </citation>
    <scope>NUCLEOTIDE SEQUENCE [LARGE SCALE GENOMIC DNA]</scope>
    <source>
        <strain evidence="4">CGMCC 1.7715</strain>
    </source>
</reference>
<evidence type="ECO:0000313" key="3">
    <source>
        <dbReference type="EMBL" id="SFO92837.1"/>
    </source>
</evidence>
<accession>A0A1I5L6G0</accession>